<dbReference type="AlphaFoldDB" id="A0A2T3YRF2"/>
<dbReference type="PANTHER" id="PTHR36156:SF2">
    <property type="entry name" value="CUPIN TYPE-2 DOMAIN-CONTAINING PROTEIN"/>
    <property type="match status" value="1"/>
</dbReference>
<evidence type="ECO:0000313" key="4">
    <source>
        <dbReference type="Proteomes" id="UP000240493"/>
    </source>
</evidence>
<dbReference type="STRING" id="1042311.A0A2T3YRF2"/>
<gene>
    <name evidence="3" type="ORF">M441DRAFT_205345</name>
</gene>
<proteinExistence type="predicted"/>
<feature type="region of interest" description="Disordered" evidence="1">
    <location>
        <begin position="162"/>
        <end position="184"/>
    </location>
</feature>
<dbReference type="EMBL" id="KZ679279">
    <property type="protein sequence ID" value="PTB35161.1"/>
    <property type="molecule type" value="Genomic_DNA"/>
</dbReference>
<evidence type="ECO:0000256" key="1">
    <source>
        <dbReference type="SAM" id="MobiDB-lite"/>
    </source>
</evidence>
<dbReference type="InterPro" id="IPR014710">
    <property type="entry name" value="RmlC-like_jellyroll"/>
</dbReference>
<dbReference type="Gene3D" id="2.60.120.10">
    <property type="entry name" value="Jelly Rolls"/>
    <property type="match status" value="1"/>
</dbReference>
<dbReference type="Pfam" id="PF07883">
    <property type="entry name" value="Cupin_2"/>
    <property type="match status" value="1"/>
</dbReference>
<organism evidence="3 4">
    <name type="scientific">Trichoderma asperellum (strain ATCC 204424 / CBS 433.97 / NBRC 101777)</name>
    <dbReference type="NCBI Taxonomy" id="1042311"/>
    <lineage>
        <taxon>Eukaryota</taxon>
        <taxon>Fungi</taxon>
        <taxon>Dikarya</taxon>
        <taxon>Ascomycota</taxon>
        <taxon>Pezizomycotina</taxon>
        <taxon>Sordariomycetes</taxon>
        <taxon>Hypocreomycetidae</taxon>
        <taxon>Hypocreales</taxon>
        <taxon>Hypocreaceae</taxon>
        <taxon>Trichoderma</taxon>
    </lineage>
</organism>
<dbReference type="Proteomes" id="UP000240493">
    <property type="component" value="Unassembled WGS sequence"/>
</dbReference>
<dbReference type="SUPFAM" id="SSF51182">
    <property type="entry name" value="RmlC-like cupins"/>
    <property type="match status" value="1"/>
</dbReference>
<dbReference type="PANTHER" id="PTHR36156">
    <property type="entry name" value="SLR2101 PROTEIN"/>
    <property type="match status" value="1"/>
</dbReference>
<sequence>MSLFPDPRRIVTGHSQDGKSIVVDDNTISCLPTSIKCNFAVLYETHEFPATLHEWEDPIRQRTTNLANQNGVVLRVVDFPPNTETAFHRTESLDFGILHQGEITCHLDDGVRVEMKAGDTCVQRGTIHGWTNYSNKPARMYFVLTAAEPVVVRGTTLGEKGFDRKHVASGGTREGSSSQLEATT</sequence>
<accession>A0A2T3YRF2</accession>
<dbReference type="InterPro" id="IPR011051">
    <property type="entry name" value="RmlC_Cupin_sf"/>
</dbReference>
<protein>
    <recommendedName>
        <fullName evidence="2">Cupin type-2 domain-containing protein</fullName>
    </recommendedName>
</protein>
<dbReference type="CDD" id="cd02231">
    <property type="entry name" value="cupin_BLL6423-like"/>
    <property type="match status" value="1"/>
</dbReference>
<dbReference type="OrthoDB" id="5840532at2759"/>
<feature type="compositionally biased region" description="Polar residues" evidence="1">
    <location>
        <begin position="174"/>
        <end position="184"/>
    </location>
</feature>
<evidence type="ECO:0000313" key="3">
    <source>
        <dbReference type="EMBL" id="PTB35161.1"/>
    </source>
</evidence>
<evidence type="ECO:0000259" key="2">
    <source>
        <dbReference type="Pfam" id="PF07883"/>
    </source>
</evidence>
<keyword evidence="4" id="KW-1185">Reference proteome</keyword>
<feature type="domain" description="Cupin type-2" evidence="2">
    <location>
        <begin position="76"/>
        <end position="143"/>
    </location>
</feature>
<dbReference type="InterPro" id="IPR013096">
    <property type="entry name" value="Cupin_2"/>
</dbReference>
<name>A0A2T3YRF2_TRIA4</name>
<dbReference type="InterPro" id="IPR047142">
    <property type="entry name" value="OryJ/VirC-like"/>
</dbReference>
<reference evidence="3 4" key="1">
    <citation type="submission" date="2016-07" db="EMBL/GenBank/DDBJ databases">
        <title>Multiple horizontal gene transfer events from other fungi enriched the ability of initially mycotrophic Trichoderma (Ascomycota) to feed on dead plant biomass.</title>
        <authorList>
            <consortium name="DOE Joint Genome Institute"/>
            <person name="Aerts A."/>
            <person name="Atanasova L."/>
            <person name="Chenthamara K."/>
            <person name="Zhang J."/>
            <person name="Grujic M."/>
            <person name="Henrissat B."/>
            <person name="Kuo A."/>
            <person name="Salamov A."/>
            <person name="Lipzen A."/>
            <person name="Labutti K."/>
            <person name="Barry K."/>
            <person name="Miao Y."/>
            <person name="Rahimi M.J."/>
            <person name="Shen Q."/>
            <person name="Grigoriev I.V."/>
            <person name="Kubicek C.P."/>
            <person name="Druzhinina I.S."/>
        </authorList>
    </citation>
    <scope>NUCLEOTIDE SEQUENCE [LARGE SCALE GENOMIC DNA]</scope>
    <source>
        <strain evidence="3 4">CBS 433.97</strain>
    </source>
</reference>